<comment type="caution">
    <text evidence="2">The sequence shown here is derived from an EMBL/GenBank/DDBJ whole genome shotgun (WGS) entry which is preliminary data.</text>
</comment>
<evidence type="ECO:0000313" key="3">
    <source>
        <dbReference type="Proteomes" id="UP001501721"/>
    </source>
</evidence>
<keyword evidence="3" id="KW-1185">Reference proteome</keyword>
<protein>
    <submittedName>
        <fullName evidence="2">Uncharacterized protein</fullName>
    </submittedName>
</protein>
<sequence>MHHMRPERFQDWLIDTVKNTPGVSRVQSCAEAGEAKVPFGVVLTRGDREERWQITHQLADGEKHEHEEQPVSDTPFSAPAPEPGGAADVWLAGAIGAAECPEIARAERWATRPEGSSQTGLTVFHHNNSRNFVRPLQPGSGG</sequence>
<feature type="region of interest" description="Disordered" evidence="1">
    <location>
        <begin position="58"/>
        <end position="87"/>
    </location>
</feature>
<organism evidence="2 3">
    <name type="scientific">Streptomyces graminearus</name>
    <dbReference type="NCBI Taxonomy" id="284030"/>
    <lineage>
        <taxon>Bacteria</taxon>
        <taxon>Bacillati</taxon>
        <taxon>Actinomycetota</taxon>
        <taxon>Actinomycetes</taxon>
        <taxon>Kitasatosporales</taxon>
        <taxon>Streptomycetaceae</taxon>
        <taxon>Streptomyces</taxon>
    </lineage>
</organism>
<evidence type="ECO:0000313" key="2">
    <source>
        <dbReference type="EMBL" id="GAA2482869.1"/>
    </source>
</evidence>
<accession>A0ABP5YKR1</accession>
<reference evidence="3" key="1">
    <citation type="journal article" date="2019" name="Int. J. Syst. Evol. Microbiol.">
        <title>The Global Catalogue of Microorganisms (GCM) 10K type strain sequencing project: providing services to taxonomists for standard genome sequencing and annotation.</title>
        <authorList>
            <consortium name="The Broad Institute Genomics Platform"/>
            <consortium name="The Broad Institute Genome Sequencing Center for Infectious Disease"/>
            <person name="Wu L."/>
            <person name="Ma J."/>
        </authorList>
    </citation>
    <scope>NUCLEOTIDE SEQUENCE [LARGE SCALE GENOMIC DNA]</scope>
    <source>
        <strain evidence="3">JCM 6923</strain>
    </source>
</reference>
<feature type="compositionally biased region" description="Basic and acidic residues" evidence="1">
    <location>
        <begin position="58"/>
        <end position="69"/>
    </location>
</feature>
<feature type="region of interest" description="Disordered" evidence="1">
    <location>
        <begin position="111"/>
        <end position="142"/>
    </location>
</feature>
<name>A0ABP5YKR1_9ACTN</name>
<gene>
    <name evidence="2" type="ORF">GCM10010422_29770</name>
</gene>
<evidence type="ECO:0000256" key="1">
    <source>
        <dbReference type="SAM" id="MobiDB-lite"/>
    </source>
</evidence>
<dbReference type="EMBL" id="BAAATL010000013">
    <property type="protein sequence ID" value="GAA2482869.1"/>
    <property type="molecule type" value="Genomic_DNA"/>
</dbReference>
<feature type="compositionally biased region" description="Polar residues" evidence="1">
    <location>
        <begin position="114"/>
        <end position="131"/>
    </location>
</feature>
<proteinExistence type="predicted"/>
<dbReference type="Proteomes" id="UP001501721">
    <property type="component" value="Unassembled WGS sequence"/>
</dbReference>